<dbReference type="InterPro" id="IPR013196">
    <property type="entry name" value="HTH_11"/>
</dbReference>
<feature type="domain" description="PRD" evidence="6">
    <location>
        <begin position="287"/>
        <end position="393"/>
    </location>
</feature>
<evidence type="ECO:0000313" key="8">
    <source>
        <dbReference type="Proteomes" id="UP000030008"/>
    </source>
</evidence>
<evidence type="ECO:0000256" key="2">
    <source>
        <dbReference type="ARBA" id="ARBA00023015"/>
    </source>
</evidence>
<dbReference type="EMBL" id="JQIF01000092">
    <property type="protein sequence ID" value="KGJ51965.1"/>
    <property type="molecule type" value="Genomic_DNA"/>
</dbReference>
<sequence>MNKKQLEMIRFLSIHNRPMSGKELANALKVTPRSIKNYVHEINGLYGKSIIASSRNGYELHTNTVSSLLAALDDQKIPQTQEERSFYIIKQLMLHHHSGLNVFDLSDMLCVSYSTVKTVIYKMNKIFSAYHVAFPCENDCVYMQGSEKDKRRLMSYVINEEAKNSYINLDLLRKNFDSIDIDALQTIIYQTFKKYTYYLNDFAALNLLLHLLIMIDRELNGKELDSGQTDFTFTSPQEEAFLSSLRQQIEQRFGIAFNDYEYFELYMLFRANANFSLDVSGTALKNAVGEDVLALTREYVRMIDNLYMIDLSANTFITPFALHLKNLIFRAKTGRSTKNPMTQAIKNNSPIVFDIAIYIALDLMDRYHFMVNEDETAFLAIHIGAEIERQSANIYKIPAILICPDYHDMASGILNTMMMNFGNQLNLIGSVTDETQCREKLREQRIAIVFSTIPLTQHAYYANSKVVQISPINLTSQFDRIQSVISKELEEEKNQKLCVDFHTFFEKDLFLYESATASREQILQVLCAALTEKKYVNSDFYDNVCRRENAATTAFGGIAIPHAVEMDAMKTSIAVAISKNGIQWGSNTVYIIFLLAINKADKREFRSIYESLISLFSEPAMMPLIRSCTGFQDFEKMIYSSIHPEKYP</sequence>
<evidence type="ECO:0000259" key="5">
    <source>
        <dbReference type="PROSITE" id="PS51094"/>
    </source>
</evidence>
<dbReference type="Pfam" id="PF00874">
    <property type="entry name" value="PRD"/>
    <property type="match status" value="2"/>
</dbReference>
<dbReference type="Gene3D" id="1.10.1790.10">
    <property type="entry name" value="PRD domain"/>
    <property type="match status" value="2"/>
</dbReference>
<dbReference type="Gene3D" id="3.40.930.10">
    <property type="entry name" value="Mannitol-specific EII, Chain A"/>
    <property type="match status" value="1"/>
</dbReference>
<dbReference type="AlphaFoldDB" id="A0A099I2R3"/>
<evidence type="ECO:0000256" key="4">
    <source>
        <dbReference type="ARBA" id="ARBA00023163"/>
    </source>
</evidence>
<dbReference type="InterPro" id="IPR011608">
    <property type="entry name" value="PRD"/>
</dbReference>
<dbReference type="InterPro" id="IPR036388">
    <property type="entry name" value="WH-like_DNA-bd_sf"/>
</dbReference>
<dbReference type="Proteomes" id="UP000030008">
    <property type="component" value="Unassembled WGS sequence"/>
</dbReference>
<evidence type="ECO:0000313" key="7">
    <source>
        <dbReference type="EMBL" id="KGJ51965.1"/>
    </source>
</evidence>
<evidence type="ECO:0000256" key="1">
    <source>
        <dbReference type="ARBA" id="ARBA00022737"/>
    </source>
</evidence>
<dbReference type="RefSeq" id="WP_044907152.1">
    <property type="nucleotide sequence ID" value="NZ_JQIF01000092.1"/>
</dbReference>
<dbReference type="GO" id="GO:0016829">
    <property type="term" value="F:lyase activity"/>
    <property type="evidence" value="ECO:0007669"/>
    <property type="project" value="UniProtKB-KW"/>
</dbReference>
<feature type="domain" description="PTS EIIA type-2" evidence="5">
    <location>
        <begin position="503"/>
        <end position="641"/>
    </location>
</feature>
<evidence type="ECO:0000256" key="3">
    <source>
        <dbReference type="ARBA" id="ARBA00023159"/>
    </source>
</evidence>
<organism evidence="7 8">
    <name type="scientific">Clostridium innocuum</name>
    <dbReference type="NCBI Taxonomy" id="1522"/>
    <lineage>
        <taxon>Bacteria</taxon>
        <taxon>Bacillati</taxon>
        <taxon>Bacillota</taxon>
        <taxon>Clostridia</taxon>
        <taxon>Eubacteriales</taxon>
        <taxon>Clostridiaceae</taxon>
        <taxon>Clostridium</taxon>
    </lineage>
</organism>
<dbReference type="PROSITE" id="PS51094">
    <property type="entry name" value="PTS_EIIA_TYPE_2"/>
    <property type="match status" value="1"/>
</dbReference>
<name>A0A099I2R3_CLOIN</name>
<dbReference type="Pfam" id="PF08279">
    <property type="entry name" value="HTH_11"/>
    <property type="match status" value="1"/>
</dbReference>
<dbReference type="InterPro" id="IPR016152">
    <property type="entry name" value="PTrfase/Anion_transptr"/>
</dbReference>
<keyword evidence="3" id="KW-0010">Activator</keyword>
<keyword evidence="2" id="KW-0805">Transcription regulation</keyword>
<dbReference type="Pfam" id="PF05043">
    <property type="entry name" value="Mga"/>
    <property type="match status" value="1"/>
</dbReference>
<proteinExistence type="predicted"/>
<evidence type="ECO:0000259" key="6">
    <source>
        <dbReference type="PROSITE" id="PS51372"/>
    </source>
</evidence>
<accession>A0A099I2R3</accession>
<feature type="domain" description="PRD" evidence="6">
    <location>
        <begin position="175"/>
        <end position="279"/>
    </location>
</feature>
<dbReference type="SUPFAM" id="SSF63520">
    <property type="entry name" value="PTS-regulatory domain, PRD"/>
    <property type="match status" value="2"/>
</dbReference>
<dbReference type="InterPro" id="IPR002178">
    <property type="entry name" value="PTS_EIIA_type-2_dom"/>
</dbReference>
<dbReference type="Gene3D" id="1.10.10.10">
    <property type="entry name" value="Winged helix-like DNA-binding domain superfamily/Winged helix DNA-binding domain"/>
    <property type="match status" value="1"/>
</dbReference>
<keyword evidence="7" id="KW-0456">Lyase</keyword>
<comment type="caution">
    <text evidence="7">The sequence shown here is derived from an EMBL/GenBank/DDBJ whole genome shotgun (WGS) entry which is preliminary data.</text>
</comment>
<protein>
    <submittedName>
        <fullName evidence="7">Sugar lyase</fullName>
    </submittedName>
</protein>
<dbReference type="GO" id="GO:0006355">
    <property type="term" value="P:regulation of DNA-templated transcription"/>
    <property type="evidence" value="ECO:0007669"/>
    <property type="project" value="InterPro"/>
</dbReference>
<dbReference type="PROSITE" id="PS51372">
    <property type="entry name" value="PRD_2"/>
    <property type="match status" value="2"/>
</dbReference>
<gene>
    <name evidence="7" type="ORF">CIAN88_17860</name>
</gene>
<keyword evidence="4" id="KW-0804">Transcription</keyword>
<dbReference type="PANTHER" id="PTHR30185:SF12">
    <property type="entry name" value="TRANSCRIPTIONAL REGULATOR MANR"/>
    <property type="match status" value="1"/>
</dbReference>
<dbReference type="SUPFAM" id="SSF55804">
    <property type="entry name" value="Phoshotransferase/anion transport protein"/>
    <property type="match status" value="1"/>
</dbReference>
<dbReference type="Pfam" id="PF00359">
    <property type="entry name" value="PTS_EIIA_2"/>
    <property type="match status" value="1"/>
</dbReference>
<dbReference type="PANTHER" id="PTHR30185">
    <property type="entry name" value="CRYPTIC BETA-GLUCOSIDE BGL OPERON ANTITERMINATOR"/>
    <property type="match status" value="1"/>
</dbReference>
<dbReference type="InterPro" id="IPR050661">
    <property type="entry name" value="BglG_antiterminators"/>
</dbReference>
<dbReference type="InterPro" id="IPR007737">
    <property type="entry name" value="Mga_HTH"/>
</dbReference>
<dbReference type="InterPro" id="IPR036634">
    <property type="entry name" value="PRD_sf"/>
</dbReference>
<keyword evidence="1" id="KW-0677">Repeat</keyword>
<reference evidence="7 8" key="1">
    <citation type="submission" date="2014-08" db="EMBL/GenBank/DDBJ databases">
        <title>Clostridium innocuum, an unnegligible vancomycin-resistant pathogen causing extra-intestinal infections.</title>
        <authorList>
            <person name="Feng Y."/>
            <person name="Chiu C.-H."/>
        </authorList>
    </citation>
    <scope>NUCLEOTIDE SEQUENCE [LARGE SCALE GENOMIC DNA]</scope>
    <source>
        <strain evidence="7 8">AN88</strain>
    </source>
</reference>